<keyword evidence="2" id="KW-1185">Reference proteome</keyword>
<dbReference type="Proteomes" id="UP001183817">
    <property type="component" value="Unassembled WGS sequence"/>
</dbReference>
<reference evidence="1 2" key="1">
    <citation type="submission" date="2023-07" db="EMBL/GenBank/DDBJ databases">
        <title>Sequencing the genomes of 1000 actinobacteria strains.</title>
        <authorList>
            <person name="Klenk H.-P."/>
        </authorList>
    </citation>
    <scope>NUCLEOTIDE SEQUENCE [LARGE SCALE GENOMIC DNA]</scope>
    <source>
        <strain evidence="1 2">DSM 20167</strain>
    </source>
</reference>
<evidence type="ECO:0000313" key="1">
    <source>
        <dbReference type="EMBL" id="MDR7357551.1"/>
    </source>
</evidence>
<comment type="caution">
    <text evidence="1">The sequence shown here is derived from an EMBL/GenBank/DDBJ whole genome shotgun (WGS) entry which is preliminary data.</text>
</comment>
<proteinExistence type="predicted"/>
<gene>
    <name evidence="1" type="ORF">J2S64_001242</name>
</gene>
<organism evidence="1 2">
    <name type="scientific">Paeniglutamicibacter sulfureus</name>
    <dbReference type="NCBI Taxonomy" id="43666"/>
    <lineage>
        <taxon>Bacteria</taxon>
        <taxon>Bacillati</taxon>
        <taxon>Actinomycetota</taxon>
        <taxon>Actinomycetes</taxon>
        <taxon>Micrococcales</taxon>
        <taxon>Micrococcaceae</taxon>
        <taxon>Paeniglutamicibacter</taxon>
    </lineage>
</organism>
<dbReference type="EMBL" id="JAVDYI010000001">
    <property type="protein sequence ID" value="MDR7357551.1"/>
    <property type="molecule type" value="Genomic_DNA"/>
</dbReference>
<evidence type="ECO:0000313" key="2">
    <source>
        <dbReference type="Proteomes" id="UP001183817"/>
    </source>
</evidence>
<protein>
    <submittedName>
        <fullName evidence="1">Uncharacterized protein</fullName>
    </submittedName>
</protein>
<dbReference type="RefSeq" id="WP_302262797.1">
    <property type="nucleotide sequence ID" value="NZ_BAAAWO010000001.1"/>
</dbReference>
<name>A0ABU2BH42_9MICC</name>
<sequence>MHAVAEVAKSTSSPELGEPWETSKLYYDRAFADERFKTLHYAMVDGGIESPYAERIAAWEQHPDE</sequence>
<accession>A0ABU2BH42</accession>